<evidence type="ECO:0000313" key="1">
    <source>
        <dbReference type="EMBL" id="MCZ8371198.1"/>
    </source>
</evidence>
<reference evidence="1" key="1">
    <citation type="submission" date="2022-12" db="EMBL/GenBank/DDBJ databases">
        <title>Phocaeicola acetigenes sp. nov., isolated feces from a healthy human.</title>
        <authorList>
            <person name="Do H."/>
            <person name="Ha Y.B."/>
            <person name="Kim J.-S."/>
            <person name="Suh M.K."/>
            <person name="Kim H.S."/>
            <person name="Lee J.-S."/>
        </authorList>
    </citation>
    <scope>NUCLEOTIDE SEQUENCE</scope>
    <source>
        <strain evidence="1">KGMB11183</strain>
    </source>
</reference>
<evidence type="ECO:0000313" key="2">
    <source>
        <dbReference type="Proteomes" id="UP001141933"/>
    </source>
</evidence>
<organism evidence="1 2">
    <name type="scientific">Phocaeicola acetigenes</name>
    <dbReference type="NCBI Taxonomy" id="3016083"/>
    <lineage>
        <taxon>Bacteria</taxon>
        <taxon>Pseudomonadati</taxon>
        <taxon>Bacteroidota</taxon>
        <taxon>Bacteroidia</taxon>
        <taxon>Bacteroidales</taxon>
        <taxon>Bacteroidaceae</taxon>
        <taxon>Phocaeicola</taxon>
    </lineage>
</organism>
<dbReference type="RefSeq" id="WP_269876276.1">
    <property type="nucleotide sequence ID" value="NZ_JAPZVM010000001.1"/>
</dbReference>
<accession>A0ABT4PDV6</accession>
<proteinExistence type="predicted"/>
<gene>
    <name evidence="1" type="ORF">O6P32_00530</name>
</gene>
<dbReference type="Proteomes" id="UP001141933">
    <property type="component" value="Unassembled WGS sequence"/>
</dbReference>
<keyword evidence="2" id="KW-1185">Reference proteome</keyword>
<protein>
    <submittedName>
        <fullName evidence="1">DUF1847 domain-containing protein</fullName>
    </submittedName>
</protein>
<dbReference type="InterPro" id="IPR014997">
    <property type="entry name" value="DUF1847"/>
</dbReference>
<dbReference type="EMBL" id="JAPZVM010000001">
    <property type="protein sequence ID" value="MCZ8371198.1"/>
    <property type="molecule type" value="Genomic_DNA"/>
</dbReference>
<dbReference type="Pfam" id="PF08901">
    <property type="entry name" value="DUF1847"/>
    <property type="match status" value="1"/>
</dbReference>
<name>A0ABT4PDV6_9BACT</name>
<sequence length="218" mass="24745">MEKEHETHTCVDCGTQNCKYKDRTYPDFCLTTNLKEEDRQWALERYEEGDNRRIMIASAEVEYEGYCQWTRVQEIMEFARKIGARRIGIANCIGLINEARIFARILRANGFEAYSVICKVAGQAKSSVGIPAKCEEIGAAMCNPILQARLLNEAKTDLNVVIGLCVGHDSLFYKYSDAYVTTLVTKDRVTGNNPVAALYTAQSYYRKKFFEGKNTSKE</sequence>
<comment type="caution">
    <text evidence="1">The sequence shown here is derived from an EMBL/GenBank/DDBJ whole genome shotgun (WGS) entry which is preliminary data.</text>
</comment>